<feature type="domain" description="Tripartite ATP-independent periplasmic transporters DctQ component" evidence="10">
    <location>
        <begin position="35"/>
        <end position="166"/>
    </location>
</feature>
<comment type="caution">
    <text evidence="11">The sequence shown here is derived from an EMBL/GenBank/DDBJ whole genome shotgun (WGS) entry which is preliminary data.</text>
</comment>
<comment type="function">
    <text evidence="9">Part of the tripartite ATP-independent periplasmic (TRAP) transport system.</text>
</comment>
<keyword evidence="6 9" id="KW-1133">Transmembrane helix</keyword>
<dbReference type="Proteomes" id="UP000282125">
    <property type="component" value="Unassembled WGS sequence"/>
</dbReference>
<organism evidence="11 12">
    <name type="scientific">Falsigemmobacter faecalis</name>
    <dbReference type="NCBI Taxonomy" id="2488730"/>
    <lineage>
        <taxon>Bacteria</taxon>
        <taxon>Pseudomonadati</taxon>
        <taxon>Pseudomonadota</taxon>
        <taxon>Alphaproteobacteria</taxon>
        <taxon>Rhodobacterales</taxon>
        <taxon>Paracoccaceae</taxon>
        <taxon>Falsigemmobacter</taxon>
    </lineage>
</organism>
<feature type="transmembrane region" description="Helical" evidence="9">
    <location>
        <begin position="97"/>
        <end position="118"/>
    </location>
</feature>
<comment type="subunit">
    <text evidence="9">The complex comprises the extracytoplasmic solute receptor protein and the two transmembrane proteins.</text>
</comment>
<dbReference type="RefSeq" id="WP_124964341.1">
    <property type="nucleotide sequence ID" value="NZ_RRAZ01000008.1"/>
</dbReference>
<proteinExistence type="inferred from homology"/>
<reference evidence="11 12" key="1">
    <citation type="submission" date="2018-11" db="EMBL/GenBank/DDBJ databases">
        <title>Gemmobacter sp. nov., YIM 102744-1 draft genome.</title>
        <authorList>
            <person name="Li G."/>
            <person name="Jiang Y."/>
        </authorList>
    </citation>
    <scope>NUCLEOTIDE SEQUENCE [LARGE SCALE GENOMIC DNA]</scope>
    <source>
        <strain evidence="11 12">YIM 102744-1</strain>
    </source>
</reference>
<comment type="similarity">
    <text evidence="8 9">Belongs to the TRAP transporter small permease family.</text>
</comment>
<gene>
    <name evidence="11" type="ORF">EG244_07240</name>
</gene>
<keyword evidence="4 9" id="KW-0997">Cell inner membrane</keyword>
<feature type="transmembrane region" description="Helical" evidence="9">
    <location>
        <begin position="12"/>
        <end position="38"/>
    </location>
</feature>
<feature type="transmembrane region" description="Helical" evidence="9">
    <location>
        <begin position="58"/>
        <end position="76"/>
    </location>
</feature>
<feature type="transmembrane region" description="Helical" evidence="9">
    <location>
        <begin position="138"/>
        <end position="159"/>
    </location>
</feature>
<keyword evidence="7 9" id="KW-0472">Membrane</keyword>
<dbReference type="PANTHER" id="PTHR35011:SF10">
    <property type="entry name" value="TRAP TRANSPORTER SMALL PERMEASE PROTEIN"/>
    <property type="match status" value="1"/>
</dbReference>
<dbReference type="OrthoDB" id="9797534at2"/>
<dbReference type="GO" id="GO:0005886">
    <property type="term" value="C:plasma membrane"/>
    <property type="evidence" value="ECO:0007669"/>
    <property type="project" value="UniProtKB-SubCell"/>
</dbReference>
<evidence type="ECO:0000256" key="1">
    <source>
        <dbReference type="ARBA" id="ARBA00004429"/>
    </source>
</evidence>
<evidence type="ECO:0000256" key="3">
    <source>
        <dbReference type="ARBA" id="ARBA00022475"/>
    </source>
</evidence>
<dbReference type="EMBL" id="RRAZ01000008">
    <property type="protein sequence ID" value="RRH76202.1"/>
    <property type="molecule type" value="Genomic_DNA"/>
</dbReference>
<keyword evidence="5 9" id="KW-0812">Transmembrane</keyword>
<dbReference type="AlphaFoldDB" id="A0A3P3DRN5"/>
<dbReference type="InterPro" id="IPR007387">
    <property type="entry name" value="TRAP_DctQ"/>
</dbReference>
<evidence type="ECO:0000313" key="11">
    <source>
        <dbReference type="EMBL" id="RRH76202.1"/>
    </source>
</evidence>
<evidence type="ECO:0000256" key="5">
    <source>
        <dbReference type="ARBA" id="ARBA00022692"/>
    </source>
</evidence>
<accession>A0A3P3DRN5</accession>
<name>A0A3P3DRN5_9RHOB</name>
<evidence type="ECO:0000256" key="2">
    <source>
        <dbReference type="ARBA" id="ARBA00022448"/>
    </source>
</evidence>
<dbReference type="Pfam" id="PF04290">
    <property type="entry name" value="DctQ"/>
    <property type="match status" value="1"/>
</dbReference>
<evidence type="ECO:0000313" key="12">
    <source>
        <dbReference type="Proteomes" id="UP000282125"/>
    </source>
</evidence>
<evidence type="ECO:0000256" key="8">
    <source>
        <dbReference type="ARBA" id="ARBA00038436"/>
    </source>
</evidence>
<dbReference type="GO" id="GO:0022857">
    <property type="term" value="F:transmembrane transporter activity"/>
    <property type="evidence" value="ECO:0007669"/>
    <property type="project" value="UniProtKB-UniRule"/>
</dbReference>
<comment type="subcellular location">
    <subcellularLocation>
        <location evidence="1 9">Cell inner membrane</location>
        <topology evidence="1 9">Multi-pass membrane protein</topology>
    </subcellularLocation>
</comment>
<evidence type="ECO:0000256" key="9">
    <source>
        <dbReference type="RuleBase" id="RU369079"/>
    </source>
</evidence>
<keyword evidence="3" id="KW-1003">Cell membrane</keyword>
<dbReference type="PANTHER" id="PTHR35011">
    <property type="entry name" value="2,3-DIKETO-L-GULONATE TRAP TRANSPORTER SMALL PERMEASE PROTEIN YIAM"/>
    <property type="match status" value="1"/>
</dbReference>
<keyword evidence="12" id="KW-1185">Reference proteome</keyword>
<dbReference type="GO" id="GO:0015740">
    <property type="term" value="P:C4-dicarboxylate transport"/>
    <property type="evidence" value="ECO:0007669"/>
    <property type="project" value="TreeGrafter"/>
</dbReference>
<sequence length="177" mass="18716">MTSIPSNRFRRTLAVIDAATDAGGFLAALSLLGILFLIGAEIFSRNLLSYSLHFSWDLAGYLMGACFLLGCGSAMKGGSHVRVTALLEALPTSMGRLLELASCLVGLVICGYLTWALAEMAWLSGQRGSTAATSFRVPLVWPQAVLALGAALMTLQCFAQFLRLTRGEALSVGPGLE</sequence>
<dbReference type="InterPro" id="IPR055348">
    <property type="entry name" value="DctQ"/>
</dbReference>
<keyword evidence="2 9" id="KW-0813">Transport</keyword>
<evidence type="ECO:0000256" key="7">
    <source>
        <dbReference type="ARBA" id="ARBA00023136"/>
    </source>
</evidence>
<protein>
    <recommendedName>
        <fullName evidence="9">TRAP transporter small permease protein</fullName>
    </recommendedName>
</protein>
<evidence type="ECO:0000256" key="6">
    <source>
        <dbReference type="ARBA" id="ARBA00022989"/>
    </source>
</evidence>
<evidence type="ECO:0000256" key="4">
    <source>
        <dbReference type="ARBA" id="ARBA00022519"/>
    </source>
</evidence>
<evidence type="ECO:0000259" key="10">
    <source>
        <dbReference type="Pfam" id="PF04290"/>
    </source>
</evidence>